<comment type="similarity">
    <text evidence="5">Belongs to the RimM family.</text>
</comment>
<dbReference type="InterPro" id="IPR027275">
    <property type="entry name" value="PRC-brl_dom"/>
</dbReference>
<feature type="domain" description="PRC-barrel" evidence="7">
    <location>
        <begin position="97"/>
        <end position="171"/>
    </location>
</feature>
<feature type="domain" description="RimM N-terminal" evidence="6">
    <location>
        <begin position="7"/>
        <end position="90"/>
    </location>
</feature>
<dbReference type="Pfam" id="PF01782">
    <property type="entry name" value="RimM"/>
    <property type="match status" value="1"/>
</dbReference>
<dbReference type="EMBL" id="CP068053">
    <property type="protein sequence ID" value="QQT01568.1"/>
    <property type="molecule type" value="Genomic_DNA"/>
</dbReference>
<reference evidence="8 9" key="1">
    <citation type="submission" date="2021-01" db="EMBL/GenBank/DDBJ databases">
        <title>FDA dAtabase for Regulatory Grade micrObial Sequences (FDA-ARGOS): Supporting development and validation of Infectious Disease Dx tests.</title>
        <authorList>
            <person name="Nelson B."/>
            <person name="Plummer A."/>
            <person name="Tallon L."/>
            <person name="Sadzewicz L."/>
            <person name="Zhao X."/>
            <person name="Boylan J."/>
            <person name="Ott S."/>
            <person name="Bowen H."/>
            <person name="Vavikolanu K."/>
            <person name="Mehta A."/>
            <person name="Aluvathingal J."/>
            <person name="Nadendla S."/>
            <person name="Myers T."/>
            <person name="Yan Y."/>
            <person name="Sichtig H."/>
        </authorList>
    </citation>
    <scope>NUCLEOTIDE SEQUENCE [LARGE SCALE GENOMIC DNA]</scope>
    <source>
        <strain evidence="8 9">FDAARGOS_1161</strain>
    </source>
</reference>
<dbReference type="AlphaFoldDB" id="A0A974NPV4"/>
<evidence type="ECO:0000259" key="7">
    <source>
        <dbReference type="Pfam" id="PF05239"/>
    </source>
</evidence>
<evidence type="ECO:0000256" key="2">
    <source>
        <dbReference type="ARBA" id="ARBA00022517"/>
    </source>
</evidence>
<dbReference type="Gene3D" id="2.30.30.240">
    <property type="entry name" value="PRC-barrel domain"/>
    <property type="match status" value="1"/>
</dbReference>
<proteinExistence type="inferred from homology"/>
<evidence type="ECO:0000313" key="8">
    <source>
        <dbReference type="EMBL" id="QQT01568.1"/>
    </source>
</evidence>
<name>A0A974NPV4_PERPY</name>
<protein>
    <recommendedName>
        <fullName evidence="5">Ribosome maturation factor RimM</fullName>
    </recommendedName>
</protein>
<dbReference type="NCBIfam" id="TIGR02273">
    <property type="entry name" value="16S_RimM"/>
    <property type="match status" value="1"/>
</dbReference>
<dbReference type="GO" id="GO:0042274">
    <property type="term" value="P:ribosomal small subunit biogenesis"/>
    <property type="evidence" value="ECO:0007669"/>
    <property type="project" value="UniProtKB-UniRule"/>
</dbReference>
<evidence type="ECO:0000256" key="5">
    <source>
        <dbReference type="HAMAP-Rule" id="MF_00014"/>
    </source>
</evidence>
<comment type="domain">
    <text evidence="5">The PRC barrel domain binds ribosomal protein uS19.</text>
</comment>
<accession>A0A974NPV4</accession>
<dbReference type="SUPFAM" id="SSF50346">
    <property type="entry name" value="PRC-barrel domain"/>
    <property type="match status" value="1"/>
</dbReference>
<keyword evidence="9" id="KW-1185">Reference proteome</keyword>
<dbReference type="KEGG" id="ppsr:I6J18_06815"/>
<dbReference type="InterPro" id="IPR002676">
    <property type="entry name" value="RimM_N"/>
</dbReference>
<dbReference type="InterPro" id="IPR011033">
    <property type="entry name" value="PRC_barrel-like_sf"/>
</dbReference>
<keyword evidence="1 5" id="KW-0963">Cytoplasm</keyword>
<dbReference type="SUPFAM" id="SSF50447">
    <property type="entry name" value="Translation proteins"/>
    <property type="match status" value="1"/>
</dbReference>
<dbReference type="RefSeq" id="WP_040373594.1">
    <property type="nucleotide sequence ID" value="NZ_CP068053.1"/>
</dbReference>
<dbReference type="GO" id="GO:0006364">
    <property type="term" value="P:rRNA processing"/>
    <property type="evidence" value="ECO:0007669"/>
    <property type="project" value="UniProtKB-UniRule"/>
</dbReference>
<keyword evidence="3 5" id="KW-0698">rRNA processing</keyword>
<organism evidence="8 9">
    <name type="scientific">Peribacillus psychrosaccharolyticus</name>
    <name type="common">Bacillus psychrosaccharolyticus</name>
    <dbReference type="NCBI Taxonomy" id="1407"/>
    <lineage>
        <taxon>Bacteria</taxon>
        <taxon>Bacillati</taxon>
        <taxon>Bacillota</taxon>
        <taxon>Bacilli</taxon>
        <taxon>Bacillales</taxon>
        <taxon>Bacillaceae</taxon>
        <taxon>Peribacillus</taxon>
    </lineage>
</organism>
<evidence type="ECO:0000259" key="6">
    <source>
        <dbReference type="Pfam" id="PF01782"/>
    </source>
</evidence>
<dbReference type="PANTHER" id="PTHR33692:SF1">
    <property type="entry name" value="RIBOSOME MATURATION FACTOR RIMM"/>
    <property type="match status" value="1"/>
</dbReference>
<dbReference type="InterPro" id="IPR009000">
    <property type="entry name" value="Transl_B-barrel_sf"/>
</dbReference>
<keyword evidence="2 5" id="KW-0690">Ribosome biogenesis</keyword>
<keyword evidence="4 5" id="KW-0143">Chaperone</keyword>
<dbReference type="Gene3D" id="2.40.30.60">
    <property type="entry name" value="RimM"/>
    <property type="match status" value="1"/>
</dbReference>
<gene>
    <name evidence="5 8" type="primary">rimM</name>
    <name evidence="8" type="ORF">I6J18_06815</name>
</gene>
<comment type="function">
    <text evidence="5">An accessory protein needed during the final step in the assembly of 30S ribosomal subunit, possibly for assembly of the head region. Essential for efficient processing of 16S rRNA. May be needed both before and after RbfA during the maturation of 16S rRNA. It has affinity for free ribosomal 30S subunits but not for 70S ribosomes.</text>
</comment>
<dbReference type="Proteomes" id="UP000595254">
    <property type="component" value="Chromosome"/>
</dbReference>
<dbReference type="GO" id="GO:0005737">
    <property type="term" value="C:cytoplasm"/>
    <property type="evidence" value="ECO:0007669"/>
    <property type="project" value="UniProtKB-SubCell"/>
</dbReference>
<comment type="subunit">
    <text evidence="5">Binds ribosomal protein uS19.</text>
</comment>
<dbReference type="Pfam" id="PF05239">
    <property type="entry name" value="PRC"/>
    <property type="match status" value="1"/>
</dbReference>
<dbReference type="GO" id="GO:0043022">
    <property type="term" value="F:ribosome binding"/>
    <property type="evidence" value="ECO:0007669"/>
    <property type="project" value="InterPro"/>
</dbReference>
<dbReference type="InterPro" id="IPR011961">
    <property type="entry name" value="RimM"/>
</dbReference>
<evidence type="ECO:0000256" key="1">
    <source>
        <dbReference type="ARBA" id="ARBA00022490"/>
    </source>
</evidence>
<evidence type="ECO:0000256" key="3">
    <source>
        <dbReference type="ARBA" id="ARBA00022552"/>
    </source>
</evidence>
<dbReference type="PANTHER" id="PTHR33692">
    <property type="entry name" value="RIBOSOME MATURATION FACTOR RIMM"/>
    <property type="match status" value="1"/>
</dbReference>
<dbReference type="HAMAP" id="MF_00014">
    <property type="entry name" value="Ribosome_mat_RimM"/>
    <property type="match status" value="1"/>
</dbReference>
<dbReference type="GO" id="GO:0005840">
    <property type="term" value="C:ribosome"/>
    <property type="evidence" value="ECO:0007669"/>
    <property type="project" value="InterPro"/>
</dbReference>
<evidence type="ECO:0000313" key="9">
    <source>
        <dbReference type="Proteomes" id="UP000595254"/>
    </source>
</evidence>
<evidence type="ECO:0000256" key="4">
    <source>
        <dbReference type="ARBA" id="ARBA00023186"/>
    </source>
</evidence>
<comment type="subcellular location">
    <subcellularLocation>
        <location evidence="5">Cytoplasm</location>
    </subcellularLocation>
</comment>
<dbReference type="InterPro" id="IPR036976">
    <property type="entry name" value="RimM_N_sf"/>
</dbReference>
<sequence>MEKWFNVGKIVNTHGIQGEIRVISITDFAEKRYKVGNTIYLFMENEKTPKKLKITSHRLHKNFNLLTFEGYYNVNLAESLRGGILKVPAEALGKLDENEFYFHEIIGCTVFTDEGEEIGTISEVLTPGANDVWVIKRKAGKDVLIPYIEQIVKSVDVASKKVTITPMEGLLD</sequence>